<dbReference type="AlphaFoldDB" id="A0A0P1GBN7"/>
<dbReference type="GO" id="GO:0003677">
    <property type="term" value="F:DNA binding"/>
    <property type="evidence" value="ECO:0007669"/>
    <property type="project" value="UniProtKB-KW"/>
</dbReference>
<dbReference type="OrthoDB" id="9794015at2"/>
<dbReference type="InterPro" id="IPR050679">
    <property type="entry name" value="Bact_HTH_transcr_reg"/>
</dbReference>
<evidence type="ECO:0000313" key="5">
    <source>
        <dbReference type="EMBL" id="CUH78779.1"/>
    </source>
</evidence>
<proteinExistence type="predicted"/>
<evidence type="ECO:0000313" key="6">
    <source>
        <dbReference type="Proteomes" id="UP000054935"/>
    </source>
</evidence>
<dbReference type="Pfam" id="PF00392">
    <property type="entry name" value="GntR"/>
    <property type="match status" value="1"/>
</dbReference>
<dbReference type="SUPFAM" id="SSF46785">
    <property type="entry name" value="Winged helix' DNA-binding domain"/>
    <property type="match status" value="1"/>
</dbReference>
<dbReference type="GO" id="GO:0003700">
    <property type="term" value="F:DNA-binding transcription factor activity"/>
    <property type="evidence" value="ECO:0007669"/>
    <property type="project" value="InterPro"/>
</dbReference>
<evidence type="ECO:0000256" key="2">
    <source>
        <dbReference type="ARBA" id="ARBA00023125"/>
    </source>
</evidence>
<dbReference type="InterPro" id="IPR036388">
    <property type="entry name" value="WH-like_DNA-bd_sf"/>
</dbReference>
<dbReference type="EMBL" id="CYSE01000003">
    <property type="protein sequence ID" value="CUH78779.1"/>
    <property type="molecule type" value="Genomic_DNA"/>
</dbReference>
<keyword evidence="6" id="KW-1185">Reference proteome</keyword>
<protein>
    <submittedName>
        <fullName evidence="5">HTH-type transcriptional repressor YvoA</fullName>
    </submittedName>
</protein>
<feature type="domain" description="HTH gntR-type" evidence="4">
    <location>
        <begin position="7"/>
        <end position="75"/>
    </location>
</feature>
<evidence type="ECO:0000259" key="4">
    <source>
        <dbReference type="PROSITE" id="PS50949"/>
    </source>
</evidence>
<dbReference type="Proteomes" id="UP000054935">
    <property type="component" value="Unassembled WGS sequence"/>
</dbReference>
<dbReference type="SUPFAM" id="SSF64288">
    <property type="entry name" value="Chorismate lyase-like"/>
    <property type="match status" value="1"/>
</dbReference>
<dbReference type="Gene3D" id="1.10.10.10">
    <property type="entry name" value="Winged helix-like DNA-binding domain superfamily/Winged helix DNA-binding domain"/>
    <property type="match status" value="1"/>
</dbReference>
<dbReference type="PANTHER" id="PTHR44846">
    <property type="entry name" value="MANNOSYL-D-GLYCERATE TRANSPORT/METABOLISM SYSTEM REPRESSOR MNGR-RELATED"/>
    <property type="match status" value="1"/>
</dbReference>
<dbReference type="STRING" id="441103.TRN7648_02162"/>
<organism evidence="5 6">
    <name type="scientific">Tropicibacter naphthalenivorans</name>
    <dbReference type="NCBI Taxonomy" id="441103"/>
    <lineage>
        <taxon>Bacteria</taxon>
        <taxon>Pseudomonadati</taxon>
        <taxon>Pseudomonadota</taxon>
        <taxon>Alphaproteobacteria</taxon>
        <taxon>Rhodobacterales</taxon>
        <taxon>Roseobacteraceae</taxon>
        <taxon>Tropicibacter</taxon>
    </lineage>
</organism>
<dbReference type="RefSeq" id="WP_058247649.1">
    <property type="nucleotide sequence ID" value="NZ_CYSE01000003.1"/>
</dbReference>
<keyword evidence="2" id="KW-0238">DNA-binding</keyword>
<dbReference type="SMART" id="SM00345">
    <property type="entry name" value="HTH_GNTR"/>
    <property type="match status" value="1"/>
</dbReference>
<dbReference type="SMART" id="SM00866">
    <property type="entry name" value="UTRA"/>
    <property type="match status" value="1"/>
</dbReference>
<gene>
    <name evidence="5" type="primary">yvoA_1</name>
    <name evidence="5" type="ORF">TRN7648_02162</name>
</gene>
<dbReference type="InterPro" id="IPR036390">
    <property type="entry name" value="WH_DNA-bd_sf"/>
</dbReference>
<evidence type="ECO:0000256" key="1">
    <source>
        <dbReference type="ARBA" id="ARBA00023015"/>
    </source>
</evidence>
<dbReference type="InterPro" id="IPR000524">
    <property type="entry name" value="Tscrpt_reg_HTH_GntR"/>
</dbReference>
<dbReference type="InterPro" id="IPR011663">
    <property type="entry name" value="UTRA"/>
</dbReference>
<dbReference type="CDD" id="cd07377">
    <property type="entry name" value="WHTH_GntR"/>
    <property type="match status" value="1"/>
</dbReference>
<dbReference type="PANTHER" id="PTHR44846:SF1">
    <property type="entry name" value="MANNOSYL-D-GLYCERATE TRANSPORT_METABOLISM SYSTEM REPRESSOR MNGR-RELATED"/>
    <property type="match status" value="1"/>
</dbReference>
<keyword evidence="1" id="KW-0805">Transcription regulation</keyword>
<dbReference type="InterPro" id="IPR028978">
    <property type="entry name" value="Chorismate_lyase_/UTRA_dom_sf"/>
</dbReference>
<dbReference type="Pfam" id="PF07702">
    <property type="entry name" value="UTRA"/>
    <property type="match status" value="1"/>
</dbReference>
<keyword evidence="3" id="KW-0804">Transcription</keyword>
<dbReference type="PROSITE" id="PS50949">
    <property type="entry name" value="HTH_GNTR"/>
    <property type="match status" value="1"/>
</dbReference>
<dbReference type="GO" id="GO:0045892">
    <property type="term" value="P:negative regulation of DNA-templated transcription"/>
    <property type="evidence" value="ECO:0007669"/>
    <property type="project" value="TreeGrafter"/>
</dbReference>
<accession>A0A0P1GBN7</accession>
<name>A0A0P1GBN7_9RHOB</name>
<sequence length="233" mass="25587">MTDRHALPLYLQISEMLIREIGAGRLADGARLPPERDYAAQLGISVGTLRKALGDLADKGLLRRVQGSGNYIRAKADVQSVYAFFRVELLEGGGLPTADVLSLDRVTKSADLPDFGASAQAWRIRRLRRLNGIPAVLDEVWLDASYAPSLTVRDLSDSLYLTYREKLNLWITSAEDRMSIAPVPDWAPAEFGPKPGVQMLLATRVSLTADGTRAEVSRGYIDTSVATYIARLK</sequence>
<dbReference type="Gene3D" id="3.40.1410.10">
    <property type="entry name" value="Chorismate lyase-like"/>
    <property type="match status" value="1"/>
</dbReference>
<evidence type="ECO:0000256" key="3">
    <source>
        <dbReference type="ARBA" id="ARBA00023163"/>
    </source>
</evidence>
<reference evidence="5 6" key="1">
    <citation type="submission" date="2015-09" db="EMBL/GenBank/DDBJ databases">
        <authorList>
            <consortium name="Swine Surveillance"/>
        </authorList>
    </citation>
    <scope>NUCLEOTIDE SEQUENCE [LARGE SCALE GENOMIC DNA]</scope>
    <source>
        <strain evidence="5 6">CECT 7648</strain>
    </source>
</reference>